<dbReference type="Proteomes" id="UP000245119">
    <property type="component" value="Linkage Group LG9"/>
</dbReference>
<dbReference type="EMBL" id="PZQS01000009">
    <property type="protein sequence ID" value="PVD24946.1"/>
    <property type="molecule type" value="Genomic_DNA"/>
</dbReference>
<keyword evidence="1 2" id="KW-0175">Coiled coil</keyword>
<reference evidence="5 6" key="1">
    <citation type="submission" date="2018-04" db="EMBL/GenBank/DDBJ databases">
        <title>The genome of golden apple snail Pomacea canaliculata provides insight into stress tolerance and invasive adaptation.</title>
        <authorList>
            <person name="Liu C."/>
            <person name="Liu B."/>
            <person name="Ren Y."/>
            <person name="Zhang Y."/>
            <person name="Wang H."/>
            <person name="Li S."/>
            <person name="Jiang F."/>
            <person name="Yin L."/>
            <person name="Zhang G."/>
            <person name="Qian W."/>
            <person name="Fan W."/>
        </authorList>
    </citation>
    <scope>NUCLEOTIDE SEQUENCE [LARGE SCALE GENOMIC DNA]</scope>
    <source>
        <strain evidence="5">SZHN2017</strain>
        <tissue evidence="5">Muscle</tissue>
    </source>
</reference>
<feature type="coiled-coil region" evidence="2">
    <location>
        <begin position="288"/>
        <end position="452"/>
    </location>
</feature>
<evidence type="ECO:0000256" key="1">
    <source>
        <dbReference type="ARBA" id="ARBA00023054"/>
    </source>
</evidence>
<dbReference type="OrthoDB" id="366390at2759"/>
<feature type="coiled-coil region" evidence="2">
    <location>
        <begin position="18"/>
        <end position="253"/>
    </location>
</feature>
<dbReference type="PANTHER" id="PTHR24147:SF53">
    <property type="entry name" value="ANKYRIN REPEAT DOMAIN 26"/>
    <property type="match status" value="1"/>
</dbReference>
<evidence type="ECO:0000313" key="6">
    <source>
        <dbReference type="Proteomes" id="UP000245119"/>
    </source>
</evidence>
<organism evidence="5 6">
    <name type="scientific">Pomacea canaliculata</name>
    <name type="common">Golden apple snail</name>
    <dbReference type="NCBI Taxonomy" id="400727"/>
    <lineage>
        <taxon>Eukaryota</taxon>
        <taxon>Metazoa</taxon>
        <taxon>Spiralia</taxon>
        <taxon>Lophotrochozoa</taxon>
        <taxon>Mollusca</taxon>
        <taxon>Gastropoda</taxon>
        <taxon>Caenogastropoda</taxon>
        <taxon>Architaenioglossa</taxon>
        <taxon>Ampullarioidea</taxon>
        <taxon>Ampullariidae</taxon>
        <taxon>Pomacea</taxon>
    </lineage>
</organism>
<feature type="domain" description="CCDC144C-like coiled-coil" evidence="4">
    <location>
        <begin position="17"/>
        <end position="370"/>
    </location>
</feature>
<proteinExistence type="predicted"/>
<evidence type="ECO:0000256" key="3">
    <source>
        <dbReference type="SAM" id="MobiDB-lite"/>
    </source>
</evidence>
<keyword evidence="6" id="KW-1185">Reference proteome</keyword>
<dbReference type="InterPro" id="IPR039497">
    <property type="entry name" value="CC144C-like_CC_dom"/>
</dbReference>
<dbReference type="Gene3D" id="1.20.5.340">
    <property type="match status" value="1"/>
</dbReference>
<feature type="region of interest" description="Disordered" evidence="3">
    <location>
        <begin position="617"/>
        <end position="637"/>
    </location>
</feature>
<feature type="compositionally biased region" description="Basic and acidic residues" evidence="3">
    <location>
        <begin position="628"/>
        <end position="637"/>
    </location>
</feature>
<dbReference type="STRING" id="400727.A0A2T7NUX4"/>
<evidence type="ECO:0000256" key="2">
    <source>
        <dbReference type="SAM" id="Coils"/>
    </source>
</evidence>
<protein>
    <recommendedName>
        <fullName evidence="4">CCDC144C-like coiled-coil domain-containing protein</fullName>
    </recommendedName>
</protein>
<name>A0A2T7NUX4_POMCA</name>
<dbReference type="PANTHER" id="PTHR24147">
    <property type="entry name" value="ANKYRIN REPEAT DOMAIN 36-RELATED"/>
    <property type="match status" value="1"/>
</dbReference>
<evidence type="ECO:0000259" key="4">
    <source>
        <dbReference type="Pfam" id="PF14915"/>
    </source>
</evidence>
<evidence type="ECO:0000313" key="5">
    <source>
        <dbReference type="EMBL" id="PVD24946.1"/>
    </source>
</evidence>
<comment type="caution">
    <text evidence="5">The sequence shown here is derived from an EMBL/GenBank/DDBJ whole genome shotgun (WGS) entry which is preliminary data.</text>
</comment>
<sequence length="799" mass="91672">VEHGQGECGVDGSGQEERDKLNAEIYALKMEMERQRSRLKDEINLIYTENEELQAKIEDLRNELKLNEEAFAHATIQYNMQAGSLRTEVIAINSALDKERVTREKLDAELDSLQKRMLSLGQEKDKAVQVRNELEREIQRERQSWVLDMERKEDEINNLKESIQHQNQKILGMESKLSAMENELHVSSTLLMERTSQLQHLKQEVERYKAAQDNRDSNIRLEKELTTKLQVKIENLQDRLTQSQHEVLSLKQQLESQHAAGLAASSSDSNEKLNTIISSLRSDNDRAKGMLEERNNSLLEQVSQLKEEARNADNRCITLEAECRRLQADLAEVSCKLSLSEGQLQMMIKARDELEHECGRLKLEVEKSNQKSGIAQEKVLEAQTRVSELTERLDRAERTSTQHLANTSASFTAFTRSKEELEDNMHRLQVDNARLEAELRHERDRAEMLQAELSDSDKVRNSLEALCSNLKSTTAHLEEKLGEEAASRVIFASEARDSKGLLEQELAARSRLGLRVVRLEKANKMAQMKMEEARRMTGNLEGQNASLEAQLAEKTQTTVRLQKEVANLRAHLKAAKKKLKEGGFTDLENLQQELEAKYRRELNRKLEEVNAYLENQARANDRLNNSHSENEARLQADKRRLEEENSNLRLQYEQAVAQRESRETEARHYKQLYESELRWRSRVGDQLFMSSSEKSLLHGLRLGSTERLKPKLHNSIGNLSMSALTDGYVDSSQIGANHSEALSNKIRAELDRSISKHLEAAPHKDIMPVVHDSEHLLLSHSLAQSSRDYIQVLKRKYCV</sequence>
<dbReference type="InterPro" id="IPR050657">
    <property type="entry name" value="Ankyrin_repeat_domain"/>
</dbReference>
<dbReference type="Pfam" id="PF14915">
    <property type="entry name" value="CCDC144C"/>
    <property type="match status" value="1"/>
</dbReference>
<dbReference type="AlphaFoldDB" id="A0A2T7NUX4"/>
<accession>A0A2T7NUX4</accession>
<gene>
    <name evidence="5" type="ORF">C0Q70_15440</name>
</gene>
<feature type="non-terminal residue" evidence="5">
    <location>
        <position position="1"/>
    </location>
</feature>